<evidence type="ECO:0000256" key="3">
    <source>
        <dbReference type="ARBA" id="ARBA00022593"/>
    </source>
</evidence>
<evidence type="ECO:0000256" key="7">
    <source>
        <dbReference type="ARBA" id="ARBA00023136"/>
    </source>
</evidence>
<feature type="compositionally biased region" description="Gly residues" evidence="11">
    <location>
        <begin position="245"/>
        <end position="260"/>
    </location>
</feature>
<evidence type="ECO:0000256" key="8">
    <source>
        <dbReference type="ARBA" id="ARBA00034811"/>
    </source>
</evidence>
<accession>A0A8J6C702</accession>
<evidence type="ECO:0000313" key="14">
    <source>
        <dbReference type="Proteomes" id="UP000751190"/>
    </source>
</evidence>
<organism evidence="13 14">
    <name type="scientific">Diacronema lutheri</name>
    <name type="common">Unicellular marine alga</name>
    <name type="synonym">Monochrysis lutheri</name>
    <dbReference type="NCBI Taxonomy" id="2081491"/>
    <lineage>
        <taxon>Eukaryota</taxon>
        <taxon>Haptista</taxon>
        <taxon>Haptophyta</taxon>
        <taxon>Pavlovophyceae</taxon>
        <taxon>Pavlovales</taxon>
        <taxon>Pavlovaceae</taxon>
        <taxon>Diacronema</taxon>
    </lineage>
</organism>
<dbReference type="Gene3D" id="3.40.50.300">
    <property type="entry name" value="P-loop containing nucleotide triphosphate hydrolases"/>
    <property type="match status" value="2"/>
</dbReference>
<dbReference type="GO" id="GO:0005778">
    <property type="term" value="C:peroxisomal membrane"/>
    <property type="evidence" value="ECO:0007669"/>
    <property type="project" value="TreeGrafter"/>
</dbReference>
<protein>
    <recommendedName>
        <fullName evidence="8">Peroxisomal ATPase PEX6</fullName>
    </recommendedName>
    <alternativeName>
        <fullName evidence="9">Peroxin-6</fullName>
    </alternativeName>
</protein>
<keyword evidence="7" id="KW-0472">Membrane</keyword>
<dbReference type="Gene3D" id="1.10.8.60">
    <property type="match status" value="1"/>
</dbReference>
<dbReference type="SMART" id="SM00382">
    <property type="entry name" value="AAA"/>
    <property type="match status" value="2"/>
</dbReference>
<dbReference type="Pfam" id="PF00004">
    <property type="entry name" value="AAA"/>
    <property type="match status" value="2"/>
</dbReference>
<keyword evidence="3" id="KW-0962">Peroxisome biogenesis</keyword>
<evidence type="ECO:0000256" key="11">
    <source>
        <dbReference type="SAM" id="MobiDB-lite"/>
    </source>
</evidence>
<dbReference type="InterPro" id="IPR027417">
    <property type="entry name" value="P-loop_NTPase"/>
</dbReference>
<dbReference type="OMA" id="DESAWRV"/>
<dbReference type="OrthoDB" id="5553750at2759"/>
<keyword evidence="5" id="KW-0378">Hydrolase</keyword>
<dbReference type="PANTHER" id="PTHR23077">
    <property type="entry name" value="AAA-FAMILY ATPASE"/>
    <property type="match status" value="1"/>
</dbReference>
<dbReference type="FunFam" id="3.40.50.300:FF:000109">
    <property type="entry name" value="Peroxisomal biogenesis factor 6"/>
    <property type="match status" value="1"/>
</dbReference>
<comment type="catalytic activity">
    <reaction evidence="10">
        <text>ATP + H2O = ADP + phosphate + H(+)</text>
        <dbReference type="Rhea" id="RHEA:13065"/>
        <dbReference type="ChEBI" id="CHEBI:15377"/>
        <dbReference type="ChEBI" id="CHEBI:15378"/>
        <dbReference type="ChEBI" id="CHEBI:30616"/>
        <dbReference type="ChEBI" id="CHEBI:43474"/>
        <dbReference type="ChEBI" id="CHEBI:456216"/>
    </reaction>
    <physiologicalReaction direction="left-to-right" evidence="10">
        <dbReference type="Rhea" id="RHEA:13066"/>
    </physiologicalReaction>
</comment>
<feature type="region of interest" description="Disordered" evidence="11">
    <location>
        <begin position="168"/>
        <end position="216"/>
    </location>
</feature>
<dbReference type="Pfam" id="PF23315">
    <property type="entry name" value="PEX6_4th"/>
    <property type="match status" value="1"/>
</dbReference>
<dbReference type="EMBL" id="JAGTXO010000041">
    <property type="protein sequence ID" value="KAG8459410.1"/>
    <property type="molecule type" value="Genomic_DNA"/>
</dbReference>
<keyword evidence="4" id="KW-0547">Nucleotide-binding</keyword>
<dbReference type="InterPro" id="IPR003593">
    <property type="entry name" value="AAA+_ATPase"/>
</dbReference>
<evidence type="ECO:0000256" key="9">
    <source>
        <dbReference type="ARBA" id="ARBA00034920"/>
    </source>
</evidence>
<reference evidence="13" key="1">
    <citation type="submission" date="2021-05" db="EMBL/GenBank/DDBJ databases">
        <title>The genome of the haptophyte Pavlova lutheri (Diacronema luteri, Pavlovales) - a model for lipid biosynthesis in eukaryotic algae.</title>
        <authorList>
            <person name="Hulatt C.J."/>
            <person name="Posewitz M.C."/>
        </authorList>
    </citation>
    <scope>NUCLEOTIDE SEQUENCE</scope>
    <source>
        <strain evidence="13">NIVA-4/92</strain>
    </source>
</reference>
<feature type="domain" description="AAA+ ATPase" evidence="12">
    <location>
        <begin position="361"/>
        <end position="528"/>
    </location>
</feature>
<gene>
    <name evidence="13" type="ORF">KFE25_013046</name>
</gene>
<feature type="region of interest" description="Disordered" evidence="11">
    <location>
        <begin position="242"/>
        <end position="262"/>
    </location>
</feature>
<dbReference type="AlphaFoldDB" id="A0A8J6C702"/>
<dbReference type="SUPFAM" id="SSF52540">
    <property type="entry name" value="P-loop containing nucleoside triphosphate hydrolases"/>
    <property type="match status" value="2"/>
</dbReference>
<proteinExistence type="inferred from homology"/>
<dbReference type="PROSITE" id="PS00674">
    <property type="entry name" value="AAA"/>
    <property type="match status" value="1"/>
</dbReference>
<evidence type="ECO:0000256" key="10">
    <source>
        <dbReference type="ARBA" id="ARBA00048778"/>
    </source>
</evidence>
<evidence type="ECO:0000256" key="5">
    <source>
        <dbReference type="ARBA" id="ARBA00022801"/>
    </source>
</evidence>
<comment type="caution">
    <text evidence="13">The sequence shown here is derived from an EMBL/GenBank/DDBJ whole genome shotgun (WGS) entry which is preliminary data.</text>
</comment>
<dbReference type="PANTHER" id="PTHR23077:SF9">
    <property type="entry name" value="PEROXISOMAL ATPASE PEX6"/>
    <property type="match status" value="1"/>
</dbReference>
<dbReference type="GO" id="GO:0016887">
    <property type="term" value="F:ATP hydrolysis activity"/>
    <property type="evidence" value="ECO:0007669"/>
    <property type="project" value="InterPro"/>
</dbReference>
<dbReference type="Proteomes" id="UP000751190">
    <property type="component" value="Unassembled WGS sequence"/>
</dbReference>
<feature type="compositionally biased region" description="Acidic residues" evidence="11">
    <location>
        <begin position="178"/>
        <end position="194"/>
    </location>
</feature>
<evidence type="ECO:0000256" key="2">
    <source>
        <dbReference type="ARBA" id="ARBA00006914"/>
    </source>
</evidence>
<feature type="domain" description="AAA+ ATPase" evidence="12">
    <location>
        <begin position="684"/>
        <end position="836"/>
    </location>
</feature>
<dbReference type="InterPro" id="IPR003960">
    <property type="entry name" value="ATPase_AAA_CS"/>
</dbReference>
<dbReference type="GO" id="GO:0005524">
    <property type="term" value="F:ATP binding"/>
    <property type="evidence" value="ECO:0007669"/>
    <property type="project" value="UniProtKB-KW"/>
</dbReference>
<evidence type="ECO:0000256" key="1">
    <source>
        <dbReference type="ARBA" id="ARBA00004370"/>
    </source>
</evidence>
<dbReference type="InterPro" id="IPR003959">
    <property type="entry name" value="ATPase_AAA_core"/>
</dbReference>
<comment type="subcellular location">
    <subcellularLocation>
        <location evidence="1">Membrane</location>
    </subcellularLocation>
</comment>
<name>A0A8J6C702_DIALT</name>
<dbReference type="GO" id="GO:0005829">
    <property type="term" value="C:cytosol"/>
    <property type="evidence" value="ECO:0007669"/>
    <property type="project" value="TreeGrafter"/>
</dbReference>
<keyword evidence="6" id="KW-0067">ATP-binding</keyword>
<sequence>MPVDLRWARLSRPPWGGGFDRRKERWAAAGASAETLSRLGLPPAGGLVSINALGRERVAWLHGLAEPRGAHACAGVHPLLPGTVYLSPLLAHNLAVADASPPTVCARALAHAELPPAAARVVLARVRTPFALAPSAAAARESARALRAHFSGASRTLGQGDLLAVRSRAPRIDAREDGDSDDDDDSDDDRDELGDDRARRGSDAQSCAGVGAANGDESAWRVRAPVQWQLYVVTRIDPGAHAAAGGDGGGRWGSGDGGATPGARLVGASDTSLTVAVGETTLLEHGSAQSALPPGLARYLRALGGDGEARAAAEGSLPSALEPALSALCEHLALALAPPLALPPRARAAAGALRARGGALGACSALLAGGRGSGKRALALEAAHACGAHVLELNCYALILSATPPSADGAGAPPPLAPAAAELRRAFEEAAACAPALLLLRRVEALMLAPHPGGGLRLVDGAASGAPQPLLDALLAAAAFGACGSPAPAAQPAGGAGVVVVGTTQRLAELPAALRSLFVHELVINAPPASAPHSSDARALGALRARAAGCGVELSRRAEGALLAASGGASYAEARALLADAALASLVLALERARVRPPTDARTPPARGAPARVGARAAARAVMWREAQRARAGARSGAAPVPRVPCVRWSDVGGQEEAKRSLVESVLLPLRRPELFSRGRALRRRSGVLLYGPPGTGKTLLAKAACTECALRFLAVKGPELLDPYVGQSEANVRSLFEAARAAAPSLVFFDEIDALAPRRGHAADGGGVMDRVVAQLCAELDGAVGSGDDGVADATGAPTRPIVFVLGATNRADLLDPALLRPGRFDQLVFIPPCGSRTQHAAVLRALTRRLPLGPDVRLDELASRLPPVLTGADLYALCADALGAATRELLDAEPTPAPASRASGCARAEPPAACPVVRLAHFELALRGFCPALSPDDLARYHAHAASSAAARPTTHDGAAGSRLALK</sequence>
<evidence type="ECO:0000313" key="13">
    <source>
        <dbReference type="EMBL" id="KAG8459410.1"/>
    </source>
</evidence>
<comment type="similarity">
    <text evidence="2">Belongs to the AAA ATPase family.</text>
</comment>
<dbReference type="InterPro" id="IPR050168">
    <property type="entry name" value="AAA_ATPase_domain"/>
</dbReference>
<feature type="region of interest" description="Disordered" evidence="11">
    <location>
        <begin position="948"/>
        <end position="969"/>
    </location>
</feature>
<dbReference type="GO" id="GO:0016558">
    <property type="term" value="P:protein import into peroxisome matrix"/>
    <property type="evidence" value="ECO:0007669"/>
    <property type="project" value="TreeGrafter"/>
</dbReference>
<evidence type="ECO:0000256" key="6">
    <source>
        <dbReference type="ARBA" id="ARBA00022840"/>
    </source>
</evidence>
<evidence type="ECO:0000259" key="12">
    <source>
        <dbReference type="SMART" id="SM00382"/>
    </source>
</evidence>
<dbReference type="InterPro" id="IPR056995">
    <property type="entry name" value="PEX6_4th_dom"/>
</dbReference>
<keyword evidence="14" id="KW-1185">Reference proteome</keyword>
<evidence type="ECO:0000256" key="4">
    <source>
        <dbReference type="ARBA" id="ARBA00022741"/>
    </source>
</evidence>